<dbReference type="NCBIfam" id="TIGR01879">
    <property type="entry name" value="hydantase"/>
    <property type="match status" value="1"/>
</dbReference>
<evidence type="ECO:0000313" key="5">
    <source>
        <dbReference type="EMBL" id="QCB27406.1"/>
    </source>
</evidence>
<dbReference type="PANTHER" id="PTHR32494:SF5">
    <property type="entry name" value="ALLANTOATE AMIDOHYDROLASE"/>
    <property type="match status" value="1"/>
</dbReference>
<keyword evidence="3" id="KW-0479">Metal-binding</keyword>
<dbReference type="GO" id="GO:0046872">
    <property type="term" value="F:metal ion binding"/>
    <property type="evidence" value="ECO:0007669"/>
    <property type="project" value="UniProtKB-KW"/>
</dbReference>
<sequence length="416" mass="44358">MNAGTNPQEFRELIERFAELTDPAAGAGVNRLAYTPLERDAHRLFATFMEGLGLRVWTDAVGNTYAEKAGGEALPALATGSHLDSVPAAGRFDGIAGVVTAMLTAKWLVEEKISHRHPVRFVVFANEEGARFGRACIGSRFAAGRFDGAELDSLRDANGVSLAQAMTALGFDATRYAEAAWNPRDWAAFVELHIEQGPYLEDRGAQVGIVDCISGSSRFELRFSGRASHSGGTPMHLRSDSAMAAAQLMLLAEQLALDKDHDTTRITFGRIAVEPGSISTIPGECVISVDVRDTLPERQKAVADWVVREAESVAHKRGCAVTVHPLAVTDPVRLPDLVPDAVAKAAANQGVSAEIMASGASHDSQLVNEVCPAGMVFVPSLNGGVSHSPEELSRFEDLARGCDVVKGVILELDSTM</sequence>
<dbReference type="InterPro" id="IPR002933">
    <property type="entry name" value="Peptidase_M20"/>
</dbReference>
<dbReference type="Pfam" id="PF01546">
    <property type="entry name" value="Peptidase_M20"/>
    <property type="match status" value="1"/>
</dbReference>
<protein>
    <submittedName>
        <fullName evidence="5">Putative hydrolase</fullName>
        <ecNumber evidence="5">3.-.-.-</ecNumber>
    </submittedName>
</protein>
<feature type="domain" description="Peptidase M20 dimerisation" evidence="4">
    <location>
        <begin position="215"/>
        <end position="314"/>
    </location>
</feature>
<dbReference type="InterPro" id="IPR011650">
    <property type="entry name" value="Peptidase_M20_dimer"/>
</dbReference>
<dbReference type="Proteomes" id="UP000296352">
    <property type="component" value="Chromosome"/>
</dbReference>
<dbReference type="InterPro" id="IPR036264">
    <property type="entry name" value="Bact_exopeptidase_dim_dom"/>
</dbReference>
<keyword evidence="6" id="KW-1185">Reference proteome</keyword>
<feature type="binding site" evidence="3">
    <location>
        <position position="128"/>
    </location>
    <ligand>
        <name>Zn(2+)</name>
        <dbReference type="ChEBI" id="CHEBI:29105"/>
        <label>2</label>
    </ligand>
</feature>
<dbReference type="AlphaFoldDB" id="A0A4P7QEW5"/>
<feature type="binding site" evidence="3">
    <location>
        <position position="93"/>
    </location>
    <ligand>
        <name>Zn(2+)</name>
        <dbReference type="ChEBI" id="CHEBI:29105"/>
        <label>1</label>
    </ligand>
</feature>
<dbReference type="InterPro" id="IPR010158">
    <property type="entry name" value="Amidase_Cbmase"/>
</dbReference>
<dbReference type="PANTHER" id="PTHR32494">
    <property type="entry name" value="ALLANTOATE DEIMINASE-RELATED"/>
    <property type="match status" value="1"/>
</dbReference>
<dbReference type="SUPFAM" id="SSF53187">
    <property type="entry name" value="Zn-dependent exopeptidases"/>
    <property type="match status" value="1"/>
</dbReference>
<dbReference type="EC" id="3.-.-.-" evidence="5"/>
<keyword evidence="2 5" id="KW-0378">Hydrolase</keyword>
<reference evidence="5 6" key="1">
    <citation type="submission" date="2019-04" db="EMBL/GenBank/DDBJ databases">
        <title>Corynebacterium endometrii sp. nov., isolated from the uterus of a cow with endometritis.</title>
        <authorList>
            <person name="Ballas P."/>
            <person name="Ruckert C."/>
            <person name="Wagener K."/>
            <person name="Drillich M."/>
            <person name="Kaempfer P."/>
            <person name="Busse H.-J."/>
            <person name="Ehling-Schulz M."/>
        </authorList>
    </citation>
    <scope>NUCLEOTIDE SEQUENCE [LARGE SCALE GENOMIC DNA]</scope>
    <source>
        <strain evidence="5 6">LMM-1653</strain>
    </source>
</reference>
<evidence type="ECO:0000256" key="2">
    <source>
        <dbReference type="ARBA" id="ARBA00022801"/>
    </source>
</evidence>
<evidence type="ECO:0000256" key="3">
    <source>
        <dbReference type="PIRSR" id="PIRSR001235-1"/>
    </source>
</evidence>
<feature type="binding site" evidence="3">
    <location>
        <position position="387"/>
    </location>
    <ligand>
        <name>Zn(2+)</name>
        <dbReference type="ChEBI" id="CHEBI:29105"/>
        <label>2</label>
    </ligand>
</feature>
<feature type="binding site" evidence="3">
    <location>
        <position position="193"/>
    </location>
    <ligand>
        <name>Zn(2+)</name>
        <dbReference type="ChEBI" id="CHEBI:29105"/>
        <label>1</label>
    </ligand>
</feature>
<proteinExistence type="inferred from homology"/>
<keyword evidence="3" id="KW-0862">Zinc</keyword>
<organism evidence="5 6">
    <name type="scientific">Corynebacterium endometrii</name>
    <dbReference type="NCBI Taxonomy" id="2488819"/>
    <lineage>
        <taxon>Bacteria</taxon>
        <taxon>Bacillati</taxon>
        <taxon>Actinomycetota</taxon>
        <taxon>Actinomycetes</taxon>
        <taxon>Mycobacteriales</taxon>
        <taxon>Corynebacteriaceae</taxon>
        <taxon>Corynebacterium</taxon>
    </lineage>
</organism>
<dbReference type="RefSeq" id="WP_136140286.1">
    <property type="nucleotide sequence ID" value="NZ_CP039247.1"/>
</dbReference>
<dbReference type="KEGG" id="cee:CENDO_00480"/>
<dbReference type="PIRSF" id="PIRSF001235">
    <property type="entry name" value="Amidase_carbamoylase"/>
    <property type="match status" value="1"/>
</dbReference>
<feature type="binding site" evidence="3">
    <location>
        <position position="82"/>
    </location>
    <ligand>
        <name>Zn(2+)</name>
        <dbReference type="ChEBI" id="CHEBI:29105"/>
        <label>1</label>
    </ligand>
</feature>
<dbReference type="Gene3D" id="3.40.630.10">
    <property type="entry name" value="Zn peptidases"/>
    <property type="match status" value="1"/>
</dbReference>
<dbReference type="GO" id="GO:0016813">
    <property type="term" value="F:hydrolase activity, acting on carbon-nitrogen (but not peptide) bonds, in linear amidines"/>
    <property type="evidence" value="ECO:0007669"/>
    <property type="project" value="InterPro"/>
</dbReference>
<dbReference type="SUPFAM" id="SSF55031">
    <property type="entry name" value="Bacterial exopeptidase dimerisation domain"/>
    <property type="match status" value="1"/>
</dbReference>
<comment type="cofactor">
    <cofactor evidence="3">
        <name>Zn(2+)</name>
        <dbReference type="ChEBI" id="CHEBI:29105"/>
    </cofactor>
    <text evidence="3">Binds 2 Zn(2+) ions per subunit.</text>
</comment>
<feature type="binding site" evidence="3">
    <location>
        <position position="93"/>
    </location>
    <ligand>
        <name>Zn(2+)</name>
        <dbReference type="ChEBI" id="CHEBI:29105"/>
        <label>2</label>
    </ligand>
</feature>
<dbReference type="NCBIfam" id="NF006771">
    <property type="entry name" value="PRK09290.1-5"/>
    <property type="match status" value="1"/>
</dbReference>
<evidence type="ECO:0000259" key="4">
    <source>
        <dbReference type="Pfam" id="PF07687"/>
    </source>
</evidence>
<evidence type="ECO:0000256" key="1">
    <source>
        <dbReference type="ARBA" id="ARBA00006153"/>
    </source>
</evidence>
<gene>
    <name evidence="5" type="ORF">CENDO_00480</name>
</gene>
<evidence type="ECO:0000313" key="6">
    <source>
        <dbReference type="Proteomes" id="UP000296352"/>
    </source>
</evidence>
<accession>A0A4P7QEW5</accession>
<dbReference type="EMBL" id="CP039247">
    <property type="protein sequence ID" value="QCB27406.1"/>
    <property type="molecule type" value="Genomic_DNA"/>
</dbReference>
<dbReference type="OrthoDB" id="9808195at2"/>
<name>A0A4P7QEW5_9CORY</name>
<comment type="similarity">
    <text evidence="1">Belongs to the peptidase M20 family.</text>
</comment>
<dbReference type="CDD" id="cd03884">
    <property type="entry name" value="M20_bAS"/>
    <property type="match status" value="1"/>
</dbReference>
<dbReference type="Gene3D" id="3.30.70.360">
    <property type="match status" value="1"/>
</dbReference>
<dbReference type="Pfam" id="PF07687">
    <property type="entry name" value="M20_dimer"/>
    <property type="match status" value="1"/>
</dbReference>